<evidence type="ECO:0000313" key="2">
    <source>
        <dbReference type="EMBL" id="SHI05136.1"/>
    </source>
</evidence>
<reference evidence="2 3" key="1">
    <citation type="submission" date="2016-11" db="EMBL/GenBank/DDBJ databases">
        <authorList>
            <person name="Jaros S."/>
            <person name="Januszkiewicz K."/>
            <person name="Wedrychowicz H."/>
        </authorList>
    </citation>
    <scope>NUCLEOTIDE SEQUENCE [LARGE SCALE GENOMIC DNA]</scope>
    <source>
        <strain evidence="2 3">GAS138</strain>
    </source>
</reference>
<organism evidence="2 3">
    <name type="scientific">Bradyrhizobium erythrophlei</name>
    <dbReference type="NCBI Taxonomy" id="1437360"/>
    <lineage>
        <taxon>Bacteria</taxon>
        <taxon>Pseudomonadati</taxon>
        <taxon>Pseudomonadota</taxon>
        <taxon>Alphaproteobacteria</taxon>
        <taxon>Hyphomicrobiales</taxon>
        <taxon>Nitrobacteraceae</taxon>
        <taxon>Bradyrhizobium</taxon>
    </lineage>
</organism>
<dbReference type="AlphaFoldDB" id="A0A1M5XZJ1"/>
<gene>
    <name evidence="2" type="ORF">SAMN05443248_7759</name>
</gene>
<keyword evidence="1" id="KW-1133">Transmembrane helix</keyword>
<keyword evidence="1" id="KW-0812">Transmembrane</keyword>
<feature type="transmembrane region" description="Helical" evidence="1">
    <location>
        <begin position="51"/>
        <end position="76"/>
    </location>
</feature>
<keyword evidence="1" id="KW-0472">Membrane</keyword>
<dbReference type="Proteomes" id="UP000189796">
    <property type="component" value="Chromosome I"/>
</dbReference>
<evidence type="ECO:0000313" key="3">
    <source>
        <dbReference type="Proteomes" id="UP000189796"/>
    </source>
</evidence>
<protein>
    <submittedName>
        <fullName evidence="2">Uncharacterized protein</fullName>
    </submittedName>
</protein>
<dbReference type="EMBL" id="LT670817">
    <property type="protein sequence ID" value="SHI05136.1"/>
    <property type="molecule type" value="Genomic_DNA"/>
</dbReference>
<name>A0A1M5XZJ1_9BRAD</name>
<evidence type="ECO:0000256" key="1">
    <source>
        <dbReference type="SAM" id="Phobius"/>
    </source>
</evidence>
<feature type="transmembrane region" description="Helical" evidence="1">
    <location>
        <begin position="28"/>
        <end position="45"/>
    </location>
</feature>
<accession>A0A1M5XZJ1</accession>
<proteinExistence type="predicted"/>
<sequence>MFRKMTVVRKELPCTCSARERPACSAGVVFWLAIDLIATLIAVALGKGFPLLIILITVHPTWIAFVLWLLLGFLAWCSRPEYDSE</sequence>